<dbReference type="AlphaFoldDB" id="A0A7W6LUL2"/>
<dbReference type="RefSeq" id="WP_425506118.1">
    <property type="nucleotide sequence ID" value="NZ_JACIEU010000014.1"/>
</dbReference>
<dbReference type="Pfam" id="PF10074">
    <property type="entry name" value="RovC_DNA-bd"/>
    <property type="match status" value="1"/>
</dbReference>
<feature type="domain" description="T6SS Transcription factor RovC-like DNA binding" evidence="1">
    <location>
        <begin position="31"/>
        <end position="106"/>
    </location>
</feature>
<organism evidence="2 3">
    <name type="scientific">Sphingobium scionense</name>
    <dbReference type="NCBI Taxonomy" id="1404341"/>
    <lineage>
        <taxon>Bacteria</taxon>
        <taxon>Pseudomonadati</taxon>
        <taxon>Pseudomonadota</taxon>
        <taxon>Alphaproteobacteria</taxon>
        <taxon>Sphingomonadales</taxon>
        <taxon>Sphingomonadaceae</taxon>
        <taxon>Sphingobium</taxon>
    </lineage>
</organism>
<accession>A0A7W6LUL2</accession>
<gene>
    <name evidence="2" type="ORF">GGQ90_003443</name>
</gene>
<sequence>MQDLRLFDVRIWSSFVNEKHDGSAMSTSQFADRAPNISQLTAYDESHLTDYLRLLDADEEGADWRETAACILGIDAAAEPRRAKTMHDSHLARARWMTEVGYAHLLGCERPLKR</sequence>
<name>A0A7W6LUL2_9SPHN</name>
<dbReference type="Proteomes" id="UP000590524">
    <property type="component" value="Unassembled WGS sequence"/>
</dbReference>
<evidence type="ECO:0000313" key="2">
    <source>
        <dbReference type="EMBL" id="MBB4149651.1"/>
    </source>
</evidence>
<dbReference type="InterPro" id="IPR018754">
    <property type="entry name" value="RovC-like_DNA-bd"/>
</dbReference>
<evidence type="ECO:0000313" key="3">
    <source>
        <dbReference type="Proteomes" id="UP000590524"/>
    </source>
</evidence>
<protein>
    <recommendedName>
        <fullName evidence="1">T6SS Transcription factor RovC-like DNA binding domain-containing protein</fullName>
    </recommendedName>
</protein>
<keyword evidence="3" id="KW-1185">Reference proteome</keyword>
<evidence type="ECO:0000259" key="1">
    <source>
        <dbReference type="Pfam" id="PF10074"/>
    </source>
</evidence>
<comment type="caution">
    <text evidence="2">The sequence shown here is derived from an EMBL/GenBank/DDBJ whole genome shotgun (WGS) entry which is preliminary data.</text>
</comment>
<reference evidence="2 3" key="1">
    <citation type="submission" date="2020-08" db="EMBL/GenBank/DDBJ databases">
        <title>Genomic Encyclopedia of Type Strains, Phase IV (KMG-IV): sequencing the most valuable type-strain genomes for metagenomic binning, comparative biology and taxonomic classification.</title>
        <authorList>
            <person name="Goeker M."/>
        </authorList>
    </citation>
    <scope>NUCLEOTIDE SEQUENCE [LARGE SCALE GENOMIC DNA]</scope>
    <source>
        <strain evidence="2 3">DSM 19371</strain>
    </source>
</reference>
<dbReference type="EMBL" id="JACIEU010000014">
    <property type="protein sequence ID" value="MBB4149651.1"/>
    <property type="molecule type" value="Genomic_DNA"/>
</dbReference>
<proteinExistence type="predicted"/>